<dbReference type="PROSITE" id="PS50846">
    <property type="entry name" value="HMA_2"/>
    <property type="match status" value="1"/>
</dbReference>
<keyword evidence="8" id="KW-1185">Reference proteome</keyword>
<keyword evidence="2" id="KW-0479">Metal-binding</keyword>
<dbReference type="Gene3D" id="3.30.70.100">
    <property type="match status" value="1"/>
</dbReference>
<evidence type="ECO:0000313" key="7">
    <source>
        <dbReference type="EMBL" id="CAK9310923.1"/>
    </source>
</evidence>
<feature type="domain" description="HMA" evidence="6">
    <location>
        <begin position="1"/>
        <end position="68"/>
    </location>
</feature>
<dbReference type="EMBL" id="OZ021744">
    <property type="protein sequence ID" value="CAK9310923.1"/>
    <property type="molecule type" value="Genomic_DNA"/>
</dbReference>
<gene>
    <name evidence="7" type="ORF">CITCOLO1_LOCUS2566</name>
</gene>
<evidence type="ECO:0000259" key="6">
    <source>
        <dbReference type="PROSITE" id="PS50846"/>
    </source>
</evidence>
<dbReference type="Proteomes" id="UP001642487">
    <property type="component" value="Chromosome 10"/>
</dbReference>
<comment type="similarity">
    <text evidence="5">Belongs to the HIPP family.</text>
</comment>
<protein>
    <recommendedName>
        <fullName evidence="6">HMA domain-containing protein</fullName>
    </recommendedName>
</protein>
<evidence type="ECO:0000256" key="5">
    <source>
        <dbReference type="ARBA" id="ARBA00024045"/>
    </source>
</evidence>
<dbReference type="InterPro" id="IPR006121">
    <property type="entry name" value="HMA_dom"/>
</dbReference>
<evidence type="ECO:0000256" key="3">
    <source>
        <dbReference type="ARBA" id="ARBA00023288"/>
    </source>
</evidence>
<dbReference type="PANTHER" id="PTHR45811:SF50">
    <property type="entry name" value="HEAVY METAL-ASSOCIATED ISOPRENYLATED PLANT PROTEIN 12-RELATED"/>
    <property type="match status" value="1"/>
</dbReference>
<accession>A0ABP0XRX3</accession>
<dbReference type="PANTHER" id="PTHR45811">
    <property type="entry name" value="COPPER TRANSPORT PROTEIN FAMILY-RELATED"/>
    <property type="match status" value="1"/>
</dbReference>
<proteinExistence type="inferred from homology"/>
<keyword evidence="1" id="KW-0488">Methylation</keyword>
<evidence type="ECO:0000313" key="8">
    <source>
        <dbReference type="Proteomes" id="UP001642487"/>
    </source>
</evidence>
<evidence type="ECO:0000256" key="4">
    <source>
        <dbReference type="ARBA" id="ARBA00023289"/>
    </source>
</evidence>
<evidence type="ECO:0000256" key="1">
    <source>
        <dbReference type="ARBA" id="ARBA00022481"/>
    </source>
</evidence>
<reference evidence="7 8" key="1">
    <citation type="submission" date="2024-03" db="EMBL/GenBank/DDBJ databases">
        <authorList>
            <person name="Gkanogiannis A."/>
            <person name="Becerra Lopez-Lavalle L."/>
        </authorList>
    </citation>
    <scope>NUCLEOTIDE SEQUENCE [LARGE SCALE GENOMIC DNA]</scope>
</reference>
<name>A0ABP0XRX3_9ROSI</name>
<sequence>MMKVVVKVEISGAKTKRKVLGSVSALLGIVSIIADTKENKITVIGTADPIKIVEKVRKIWPSAYIISVGPDKEEAKKEEPKKEVSQHKIEQIDWVKTYTTLHSYPTTHYYHPICQEQYNPNGCVIS</sequence>
<keyword evidence="4" id="KW-0636">Prenylation</keyword>
<dbReference type="InterPro" id="IPR051863">
    <property type="entry name" value="HIPP"/>
</dbReference>
<organism evidence="7 8">
    <name type="scientific">Citrullus colocynthis</name>
    <name type="common">colocynth</name>
    <dbReference type="NCBI Taxonomy" id="252529"/>
    <lineage>
        <taxon>Eukaryota</taxon>
        <taxon>Viridiplantae</taxon>
        <taxon>Streptophyta</taxon>
        <taxon>Embryophyta</taxon>
        <taxon>Tracheophyta</taxon>
        <taxon>Spermatophyta</taxon>
        <taxon>Magnoliopsida</taxon>
        <taxon>eudicotyledons</taxon>
        <taxon>Gunneridae</taxon>
        <taxon>Pentapetalae</taxon>
        <taxon>rosids</taxon>
        <taxon>fabids</taxon>
        <taxon>Cucurbitales</taxon>
        <taxon>Cucurbitaceae</taxon>
        <taxon>Benincaseae</taxon>
        <taxon>Citrullus</taxon>
    </lineage>
</organism>
<keyword evidence="3" id="KW-0449">Lipoprotein</keyword>
<evidence type="ECO:0000256" key="2">
    <source>
        <dbReference type="ARBA" id="ARBA00022723"/>
    </source>
</evidence>